<keyword evidence="4" id="KW-0967">Endosome</keyword>
<gene>
    <name evidence="12" type="ORF">ONE63_009757</name>
</gene>
<feature type="compositionally biased region" description="Low complexity" evidence="9">
    <location>
        <begin position="300"/>
        <end position="310"/>
    </location>
</feature>
<evidence type="ECO:0000313" key="13">
    <source>
        <dbReference type="Proteomes" id="UP001075354"/>
    </source>
</evidence>
<evidence type="ECO:0000259" key="10">
    <source>
        <dbReference type="PROSITE" id="PS51312"/>
    </source>
</evidence>
<feature type="coiled-coil region" evidence="8">
    <location>
        <begin position="349"/>
        <end position="421"/>
    </location>
</feature>
<dbReference type="Pfam" id="PF09454">
    <property type="entry name" value="Vps23_core"/>
    <property type="match status" value="1"/>
</dbReference>
<dbReference type="Proteomes" id="UP001075354">
    <property type="component" value="Chromosome 8"/>
</dbReference>
<dbReference type="Gene3D" id="3.10.110.10">
    <property type="entry name" value="Ubiquitin Conjugating Enzyme"/>
    <property type="match status" value="2"/>
</dbReference>
<comment type="subcellular location">
    <subcellularLocation>
        <location evidence="1">Endosome</location>
    </subcellularLocation>
</comment>
<proteinExistence type="inferred from homology"/>
<keyword evidence="13" id="KW-1185">Reference proteome</keyword>
<evidence type="ECO:0000256" key="1">
    <source>
        <dbReference type="ARBA" id="ARBA00004177"/>
    </source>
</evidence>
<feature type="compositionally biased region" description="Polar residues" evidence="9">
    <location>
        <begin position="318"/>
        <end position="329"/>
    </location>
</feature>
<dbReference type="EMBL" id="JAPTSV010000008">
    <property type="protein sequence ID" value="KAJ1524896.1"/>
    <property type="molecule type" value="Genomic_DNA"/>
</dbReference>
<keyword evidence="3 7" id="KW-0813">Transport</keyword>
<dbReference type="AlphaFoldDB" id="A0AAV7XM81"/>
<dbReference type="Gene3D" id="6.10.140.820">
    <property type="match status" value="1"/>
</dbReference>
<dbReference type="Gene3D" id="6.10.250.370">
    <property type="match status" value="1"/>
</dbReference>
<protein>
    <recommendedName>
        <fullName evidence="14">Tumor susceptibility gene 101 protein</fullName>
    </recommendedName>
</protein>
<evidence type="ECO:0000256" key="4">
    <source>
        <dbReference type="ARBA" id="ARBA00022753"/>
    </source>
</evidence>
<evidence type="ECO:0000256" key="7">
    <source>
        <dbReference type="PROSITE-ProRule" id="PRU00644"/>
    </source>
</evidence>
<evidence type="ECO:0008006" key="14">
    <source>
        <dbReference type="Google" id="ProtNLM"/>
    </source>
</evidence>
<dbReference type="InterPro" id="IPR008883">
    <property type="entry name" value="UEV_N"/>
</dbReference>
<dbReference type="Pfam" id="PF05743">
    <property type="entry name" value="UEV"/>
    <property type="match status" value="2"/>
</dbReference>
<dbReference type="GO" id="GO:0008333">
    <property type="term" value="P:endosome to lysosome transport"/>
    <property type="evidence" value="ECO:0007669"/>
    <property type="project" value="TreeGrafter"/>
</dbReference>
<feature type="region of interest" description="Disordered" evidence="9">
    <location>
        <begin position="209"/>
        <end position="249"/>
    </location>
</feature>
<organism evidence="12 13">
    <name type="scientific">Megalurothrips usitatus</name>
    <name type="common">bean blossom thrips</name>
    <dbReference type="NCBI Taxonomy" id="439358"/>
    <lineage>
        <taxon>Eukaryota</taxon>
        <taxon>Metazoa</taxon>
        <taxon>Ecdysozoa</taxon>
        <taxon>Arthropoda</taxon>
        <taxon>Hexapoda</taxon>
        <taxon>Insecta</taxon>
        <taxon>Pterygota</taxon>
        <taxon>Neoptera</taxon>
        <taxon>Paraneoptera</taxon>
        <taxon>Thysanoptera</taxon>
        <taxon>Terebrantia</taxon>
        <taxon>Thripoidea</taxon>
        <taxon>Thripidae</taxon>
        <taxon>Megalurothrips</taxon>
    </lineage>
</organism>
<evidence type="ECO:0000256" key="9">
    <source>
        <dbReference type="SAM" id="MobiDB-lite"/>
    </source>
</evidence>
<dbReference type="CDD" id="cd11685">
    <property type="entry name" value="UEV_TSG101-like"/>
    <property type="match status" value="1"/>
</dbReference>
<dbReference type="SUPFAM" id="SSF140111">
    <property type="entry name" value="Endosomal sorting complex assembly domain"/>
    <property type="match status" value="1"/>
</dbReference>
<evidence type="ECO:0000256" key="5">
    <source>
        <dbReference type="ARBA" id="ARBA00022927"/>
    </source>
</evidence>
<reference evidence="12" key="1">
    <citation type="submission" date="2022-12" db="EMBL/GenBank/DDBJ databases">
        <title>Chromosome-level genome assembly of the bean flower thrips Megalurothrips usitatus.</title>
        <authorList>
            <person name="Ma L."/>
            <person name="Liu Q."/>
            <person name="Li H."/>
            <person name="Cai W."/>
        </authorList>
    </citation>
    <scope>NUCLEOTIDE SEQUENCE</scope>
    <source>
        <strain evidence="12">Cailab_2022a</strain>
    </source>
</reference>
<dbReference type="PANTHER" id="PTHR23306:SF3">
    <property type="entry name" value="TUMOR SUPPRESSOR PROTEIN 101"/>
    <property type="match status" value="1"/>
</dbReference>
<evidence type="ECO:0000256" key="8">
    <source>
        <dbReference type="SAM" id="Coils"/>
    </source>
</evidence>
<dbReference type="PROSITE" id="PS51312">
    <property type="entry name" value="SB"/>
    <property type="match status" value="1"/>
</dbReference>
<evidence type="ECO:0000256" key="3">
    <source>
        <dbReference type="ARBA" id="ARBA00022448"/>
    </source>
</evidence>
<comment type="caution">
    <text evidence="12">The sequence shown here is derived from an EMBL/GenBank/DDBJ whole genome shotgun (WGS) entry which is preliminary data.</text>
</comment>
<evidence type="ECO:0000256" key="6">
    <source>
        <dbReference type="ARBA" id="ARBA00023054"/>
    </source>
</evidence>
<name>A0AAV7XM81_9NEOP</name>
<dbReference type="GO" id="GO:0043130">
    <property type="term" value="F:ubiquitin binding"/>
    <property type="evidence" value="ECO:0007669"/>
    <property type="project" value="TreeGrafter"/>
</dbReference>
<dbReference type="GO" id="GO:0015031">
    <property type="term" value="P:protein transport"/>
    <property type="evidence" value="ECO:0007669"/>
    <property type="project" value="UniProtKB-UniRule"/>
</dbReference>
<feature type="domain" description="UEV" evidence="11">
    <location>
        <begin position="46"/>
        <end position="212"/>
    </location>
</feature>
<dbReference type="InterPro" id="IPR037202">
    <property type="entry name" value="ESCRT_assembly_dom"/>
</dbReference>
<evidence type="ECO:0000259" key="11">
    <source>
        <dbReference type="PROSITE" id="PS51322"/>
    </source>
</evidence>
<keyword evidence="5 7" id="KW-0653">Protein transport</keyword>
<feature type="region of interest" description="Disordered" evidence="9">
    <location>
        <begin position="300"/>
        <end position="329"/>
    </location>
</feature>
<evidence type="ECO:0000313" key="12">
    <source>
        <dbReference type="EMBL" id="KAJ1524896.1"/>
    </source>
</evidence>
<dbReference type="InterPro" id="IPR052070">
    <property type="entry name" value="ESCRT-I_UEV_domain"/>
</dbReference>
<keyword evidence="6 8" id="KW-0175">Coiled coil</keyword>
<comment type="similarity">
    <text evidence="2">Belongs to the ubiquitin-conjugating enzyme family. UEV subfamily.</text>
</comment>
<dbReference type="GO" id="GO:0000813">
    <property type="term" value="C:ESCRT I complex"/>
    <property type="evidence" value="ECO:0007669"/>
    <property type="project" value="TreeGrafter"/>
</dbReference>
<dbReference type="InterPro" id="IPR016135">
    <property type="entry name" value="UBQ-conjugating_enzyme/RWD"/>
</dbReference>
<dbReference type="PROSITE" id="PS51322">
    <property type="entry name" value="UEV"/>
    <property type="match status" value="1"/>
</dbReference>
<feature type="compositionally biased region" description="Low complexity" evidence="9">
    <location>
        <begin position="217"/>
        <end position="232"/>
    </location>
</feature>
<feature type="compositionally biased region" description="Pro residues" evidence="9">
    <location>
        <begin position="238"/>
        <end position="249"/>
    </location>
</feature>
<evidence type="ECO:0000256" key="2">
    <source>
        <dbReference type="ARBA" id="ARBA00009594"/>
    </source>
</evidence>
<dbReference type="SUPFAM" id="SSF54495">
    <property type="entry name" value="UBC-like"/>
    <property type="match status" value="1"/>
</dbReference>
<feature type="domain" description="SB" evidence="10">
    <location>
        <begin position="430"/>
        <end position="495"/>
    </location>
</feature>
<dbReference type="PANTHER" id="PTHR23306">
    <property type="entry name" value="TUMOR SUSCEPTIBILITY GENE 101 PROTEIN-RELATED"/>
    <property type="match status" value="1"/>
</dbReference>
<sequence length="495" mass="55049">MRKAGRASGKYFLSPVDSRFELHLGAVGCNPPVIPEVQAFGMVTAMEKILKEKLSKVNYQNPENTMRDVVNTLQQFRGLTHSIEPYMFNDGNQKELCKMHGTIPVPYKAFSNGSKKNLLKVTGTIPVPYKGQNYNIPVCIWIMDTHPNNAPLCYVKPTADMVLKVSRTIDHSGKIYLPMLHFWDPRSADLLPTLVKSMISAFSTEPPVYARPKDGGAAQTQHQVSQQQSASSGFTPYPSQPYMPVPGAGNPPYPAAKPAYSNIPYPATPYRSSFPTPYPNYNAGSSSAYPPYPTGSSQLPYPAYPSYSGGPPMPPSSNTQSSGADTGTGTITEEHIRASLLSAVEDKMRRSLREQSSRARDELEILRQTESELRTGKNRLDDILARLTKEQEDLDKNISMLKDKEDELSKATERLSDQHVDPDEAVTTTAPLYKQILNSYAEEAALEDAIYYVGEALRRGVIDLDVFLKQVRALSRRQFMLRALMQKCRQKAGLK</sequence>
<accession>A0AAV7XM81</accession>
<dbReference type="InterPro" id="IPR017916">
    <property type="entry name" value="SB_dom"/>
</dbReference>